<accession>A0A2U1KME8</accession>
<evidence type="ECO:0000313" key="2">
    <source>
        <dbReference type="Proteomes" id="UP000245207"/>
    </source>
</evidence>
<dbReference type="Proteomes" id="UP000245207">
    <property type="component" value="Unassembled WGS sequence"/>
</dbReference>
<gene>
    <name evidence="1" type="ORF">CTI12_AA585520</name>
</gene>
<keyword evidence="2" id="KW-1185">Reference proteome</keyword>
<comment type="caution">
    <text evidence="1">The sequence shown here is derived from an EMBL/GenBank/DDBJ whole genome shotgun (WGS) entry which is preliminary data.</text>
</comment>
<sequence length="260" mass="30755">MSINITLDTLAKLYSVWKLTRSQNHLSSSNPKTYLHSRRKNQKHSSLTPMFNCDISYLDEITDNEQCSTIKVKIIHIWKTTTTLRDGSSKGQNINMLLMDEKASFKDDVSEQLKLDMDSLNAKQTNHTYDADYRMKHNCIWWNHNAHENEDMVVYAPFHPNIGYYYQLKIESNIWNDLGMQKYRKGEIVHKKWVYSINLHVVTHEQDHSQIKALVLEGNWYQFGQDCGFEKEKILRIKLVRYEVQKLDDEILKIPIFHVC</sequence>
<reference evidence="1 2" key="1">
    <citation type="journal article" date="2018" name="Mol. Plant">
        <title>The genome of Artemisia annua provides insight into the evolution of Asteraceae family and artemisinin biosynthesis.</title>
        <authorList>
            <person name="Shen Q."/>
            <person name="Zhang L."/>
            <person name="Liao Z."/>
            <person name="Wang S."/>
            <person name="Yan T."/>
            <person name="Shi P."/>
            <person name="Liu M."/>
            <person name="Fu X."/>
            <person name="Pan Q."/>
            <person name="Wang Y."/>
            <person name="Lv Z."/>
            <person name="Lu X."/>
            <person name="Zhang F."/>
            <person name="Jiang W."/>
            <person name="Ma Y."/>
            <person name="Chen M."/>
            <person name="Hao X."/>
            <person name="Li L."/>
            <person name="Tang Y."/>
            <person name="Lv G."/>
            <person name="Zhou Y."/>
            <person name="Sun X."/>
            <person name="Brodelius P.E."/>
            <person name="Rose J.K.C."/>
            <person name="Tang K."/>
        </authorList>
    </citation>
    <scope>NUCLEOTIDE SEQUENCE [LARGE SCALE GENOMIC DNA]</scope>
    <source>
        <strain evidence="2">cv. Huhao1</strain>
        <tissue evidence="1">Leaf</tissue>
    </source>
</reference>
<evidence type="ECO:0000313" key="1">
    <source>
        <dbReference type="EMBL" id="PWA37945.1"/>
    </source>
</evidence>
<dbReference type="EMBL" id="PKPP01016172">
    <property type="protein sequence ID" value="PWA37945.1"/>
    <property type="molecule type" value="Genomic_DNA"/>
</dbReference>
<dbReference type="AlphaFoldDB" id="A0A2U1KME8"/>
<organism evidence="1 2">
    <name type="scientific">Artemisia annua</name>
    <name type="common">Sweet wormwood</name>
    <dbReference type="NCBI Taxonomy" id="35608"/>
    <lineage>
        <taxon>Eukaryota</taxon>
        <taxon>Viridiplantae</taxon>
        <taxon>Streptophyta</taxon>
        <taxon>Embryophyta</taxon>
        <taxon>Tracheophyta</taxon>
        <taxon>Spermatophyta</taxon>
        <taxon>Magnoliopsida</taxon>
        <taxon>eudicotyledons</taxon>
        <taxon>Gunneridae</taxon>
        <taxon>Pentapetalae</taxon>
        <taxon>asterids</taxon>
        <taxon>campanulids</taxon>
        <taxon>Asterales</taxon>
        <taxon>Asteraceae</taxon>
        <taxon>Asteroideae</taxon>
        <taxon>Anthemideae</taxon>
        <taxon>Artemisiinae</taxon>
        <taxon>Artemisia</taxon>
    </lineage>
</organism>
<name>A0A2U1KME8_ARTAN</name>
<protein>
    <submittedName>
        <fullName evidence="1">Uncharacterized protein</fullName>
    </submittedName>
</protein>
<proteinExistence type="predicted"/>